<dbReference type="InterPro" id="IPR002421">
    <property type="entry name" value="5-3_exonuclease"/>
</dbReference>
<feature type="domain" description="5'-3' exonuclease" evidence="3">
    <location>
        <begin position="78"/>
        <end position="336"/>
    </location>
</feature>
<evidence type="ECO:0000313" key="4">
    <source>
        <dbReference type="EMBL" id="OQR90855.1"/>
    </source>
</evidence>
<organism evidence="4 5">
    <name type="scientific">Achlya hypogyna</name>
    <name type="common">Oomycete</name>
    <name type="synonym">Protoachlya hypogyna</name>
    <dbReference type="NCBI Taxonomy" id="1202772"/>
    <lineage>
        <taxon>Eukaryota</taxon>
        <taxon>Sar</taxon>
        <taxon>Stramenopiles</taxon>
        <taxon>Oomycota</taxon>
        <taxon>Saprolegniomycetes</taxon>
        <taxon>Saprolegniales</taxon>
        <taxon>Achlyaceae</taxon>
        <taxon>Achlya</taxon>
    </lineage>
</organism>
<dbReference type="GO" id="GO:0033567">
    <property type="term" value="P:DNA replication, Okazaki fragment processing"/>
    <property type="evidence" value="ECO:0007669"/>
    <property type="project" value="InterPro"/>
</dbReference>
<dbReference type="GO" id="GO:0008409">
    <property type="term" value="F:5'-3' exonuclease activity"/>
    <property type="evidence" value="ECO:0007669"/>
    <property type="project" value="InterPro"/>
</dbReference>
<accession>A0A1V9YYQ8</accession>
<sequence length="360" mass="40233">MMMSTARLSPRLAALASRRLKPPACRAATLQHREMSVLRDLMACVRSWFKRDAALTVAKPPAPASVRRVVLSTQRTGTKTCYLVDGNNLLYMVYDPTCSLTYNTMHVGATVRFLQRIRDMILVQRPDRLLVCFDTRQVTKRKKENPSYKADRASMQPQLRPQFKLTTDALQVLNLPIACVPGVEADDLIASYSKACVADGYDVVIVSNDNDFLQLVDSTTVTVLKPSRNRLMRERDVRAMLHGGKPFLQPDIRALCGDRWGKTPGLPGGLSRREAVDLLEEHGGLLQLLNNLDKVEDETMHRRLTESAEMLRMSYRMTKLDDHLDLPIPLDDLVNHGAFNSDVLDPIIGTPAAAVVKAAL</sequence>
<dbReference type="PANTHER" id="PTHR42646:SF2">
    <property type="entry name" value="5'-3' EXONUCLEASE FAMILY PROTEIN"/>
    <property type="match status" value="1"/>
</dbReference>
<dbReference type="Pfam" id="PF01367">
    <property type="entry name" value="5_3_exonuc"/>
    <property type="match status" value="1"/>
</dbReference>
<evidence type="ECO:0000259" key="3">
    <source>
        <dbReference type="SMART" id="SM00475"/>
    </source>
</evidence>
<dbReference type="CDD" id="cd09859">
    <property type="entry name" value="PIN_53EXO"/>
    <property type="match status" value="1"/>
</dbReference>
<gene>
    <name evidence="4" type="ORF">ACHHYP_05180</name>
</gene>
<keyword evidence="2" id="KW-0378">Hydrolase</keyword>
<comment type="caution">
    <text evidence="4">The sequence shown here is derived from an EMBL/GenBank/DDBJ whole genome shotgun (WGS) entry which is preliminary data.</text>
</comment>
<dbReference type="Gene3D" id="1.10.150.20">
    <property type="entry name" value="5' to 3' exonuclease, C-terminal subdomain"/>
    <property type="match status" value="1"/>
</dbReference>
<evidence type="ECO:0000256" key="1">
    <source>
        <dbReference type="ARBA" id="ARBA00022722"/>
    </source>
</evidence>
<dbReference type="Gene3D" id="3.40.50.1010">
    <property type="entry name" value="5'-nuclease"/>
    <property type="match status" value="1"/>
</dbReference>
<dbReference type="SUPFAM" id="SSF47807">
    <property type="entry name" value="5' to 3' exonuclease, C-terminal subdomain"/>
    <property type="match status" value="1"/>
</dbReference>
<name>A0A1V9YYQ8_ACHHY</name>
<evidence type="ECO:0000256" key="2">
    <source>
        <dbReference type="ARBA" id="ARBA00022801"/>
    </source>
</evidence>
<dbReference type="OrthoDB" id="275278at2759"/>
<dbReference type="EMBL" id="JNBR01000575">
    <property type="protein sequence ID" value="OQR90855.1"/>
    <property type="molecule type" value="Genomic_DNA"/>
</dbReference>
<proteinExistence type="predicted"/>
<dbReference type="SUPFAM" id="SSF88723">
    <property type="entry name" value="PIN domain-like"/>
    <property type="match status" value="1"/>
</dbReference>
<dbReference type="InterPro" id="IPR020046">
    <property type="entry name" value="5-3_exonucl_a-hlix_arch_N"/>
</dbReference>
<protein>
    <recommendedName>
        <fullName evidence="3">5'-3' exonuclease domain-containing protein</fullName>
    </recommendedName>
</protein>
<reference evidence="4 5" key="1">
    <citation type="journal article" date="2014" name="Genome Biol. Evol.">
        <title>The secreted proteins of Achlya hypogyna and Thraustotheca clavata identify the ancestral oomycete secretome and reveal gene acquisitions by horizontal gene transfer.</title>
        <authorList>
            <person name="Misner I."/>
            <person name="Blouin N."/>
            <person name="Leonard G."/>
            <person name="Richards T.A."/>
            <person name="Lane C.E."/>
        </authorList>
    </citation>
    <scope>NUCLEOTIDE SEQUENCE [LARGE SCALE GENOMIC DNA]</scope>
    <source>
        <strain evidence="4 5">ATCC 48635</strain>
    </source>
</reference>
<keyword evidence="5" id="KW-1185">Reference proteome</keyword>
<dbReference type="AlphaFoldDB" id="A0A1V9YYQ8"/>
<dbReference type="Pfam" id="PF02739">
    <property type="entry name" value="5_3_exonuc_N"/>
    <property type="match status" value="1"/>
</dbReference>
<dbReference type="SMART" id="SM00475">
    <property type="entry name" value="53EXOc"/>
    <property type="match status" value="1"/>
</dbReference>
<dbReference type="STRING" id="1202772.A0A1V9YYQ8"/>
<evidence type="ECO:0000313" key="5">
    <source>
        <dbReference type="Proteomes" id="UP000243579"/>
    </source>
</evidence>
<dbReference type="InterPro" id="IPR029060">
    <property type="entry name" value="PIN-like_dom_sf"/>
</dbReference>
<dbReference type="PANTHER" id="PTHR42646">
    <property type="entry name" value="FLAP ENDONUCLEASE XNI"/>
    <property type="match status" value="1"/>
</dbReference>
<dbReference type="GO" id="GO:0003677">
    <property type="term" value="F:DNA binding"/>
    <property type="evidence" value="ECO:0007669"/>
    <property type="project" value="InterPro"/>
</dbReference>
<keyword evidence="1" id="KW-0540">Nuclease</keyword>
<dbReference type="InterPro" id="IPR036279">
    <property type="entry name" value="5-3_exonuclease_C_sf"/>
</dbReference>
<dbReference type="GO" id="GO:0017108">
    <property type="term" value="F:5'-flap endonuclease activity"/>
    <property type="evidence" value="ECO:0007669"/>
    <property type="project" value="InterPro"/>
</dbReference>
<dbReference type="Proteomes" id="UP000243579">
    <property type="component" value="Unassembled WGS sequence"/>
</dbReference>
<dbReference type="InterPro" id="IPR020045">
    <property type="entry name" value="DNA_polI_H3TH"/>
</dbReference>
<dbReference type="InterPro" id="IPR038969">
    <property type="entry name" value="FEN"/>
</dbReference>